<dbReference type="CDD" id="cd00085">
    <property type="entry name" value="HNHc"/>
    <property type="match status" value="1"/>
</dbReference>
<dbReference type="OrthoDB" id="9052589at2"/>
<organism evidence="2 3">
    <name type="scientific">Rodentibacter rarus</name>
    <dbReference type="NCBI Taxonomy" id="1908260"/>
    <lineage>
        <taxon>Bacteria</taxon>
        <taxon>Pseudomonadati</taxon>
        <taxon>Pseudomonadota</taxon>
        <taxon>Gammaproteobacteria</taxon>
        <taxon>Pasteurellales</taxon>
        <taxon>Pasteurellaceae</taxon>
        <taxon>Rodentibacter</taxon>
    </lineage>
</organism>
<dbReference type="Gene3D" id="1.10.30.50">
    <property type="match status" value="1"/>
</dbReference>
<evidence type="ECO:0000259" key="1">
    <source>
        <dbReference type="SMART" id="SM00507"/>
    </source>
</evidence>
<sequence>MSLQSRYISSIDNNMLFSRSAGRCNICKEEVPHIAERAHIIAHSTDGPRGDIQFIGNTNSYDNLILLCPNCHSEVDKNPQDYSADKLRNIKLQHEQYVSLQLSSYSQVRQNDIWCIKQLVDYGNLCYIPEFINSLPISVDLRVLDWCDVFNVLSQRPAIYPFSDERLQYYFNNFIQNFEQLWEWVEGNTLNHLHFGQAELDFTIRRQYQHIEFERNKEIDNAINLRKDSLLEAHSELIKFLRKEYSEVFLQ</sequence>
<gene>
    <name evidence="2" type="ORF">BKK50_10575</name>
</gene>
<comment type="caution">
    <text evidence="2">The sequence shown here is derived from an EMBL/GenBank/DDBJ whole genome shotgun (WGS) entry which is preliminary data.</text>
</comment>
<protein>
    <recommendedName>
        <fullName evidence="1">HNH nuclease domain-containing protein</fullName>
    </recommendedName>
</protein>
<proteinExistence type="predicted"/>
<dbReference type="InterPro" id="IPR003615">
    <property type="entry name" value="HNH_nuc"/>
</dbReference>
<evidence type="ECO:0000313" key="2">
    <source>
        <dbReference type="EMBL" id="OOF39488.1"/>
    </source>
</evidence>
<dbReference type="SMART" id="SM00507">
    <property type="entry name" value="HNHc"/>
    <property type="match status" value="1"/>
</dbReference>
<dbReference type="EMBL" id="MLHJ01000122">
    <property type="protein sequence ID" value="OOF39488.1"/>
    <property type="molecule type" value="Genomic_DNA"/>
</dbReference>
<feature type="domain" description="HNH nuclease" evidence="1">
    <location>
        <begin position="11"/>
        <end position="73"/>
    </location>
</feature>
<reference evidence="2 3" key="1">
    <citation type="submission" date="2016-10" db="EMBL/GenBank/DDBJ databases">
        <title>Rodentibacter gen. nov. and new species.</title>
        <authorList>
            <person name="Christensen H."/>
        </authorList>
    </citation>
    <scope>NUCLEOTIDE SEQUENCE [LARGE SCALE GENOMIC DNA]</scope>
    <source>
        <strain evidence="2 3">CCUG17206</strain>
    </source>
</reference>
<keyword evidence="3" id="KW-1185">Reference proteome</keyword>
<dbReference type="AlphaFoldDB" id="A0A1V3IFE3"/>
<dbReference type="Pfam" id="PF13391">
    <property type="entry name" value="HNH_2"/>
    <property type="match status" value="1"/>
</dbReference>
<accession>A0A1V3IFE3</accession>
<name>A0A1V3IFE3_9PAST</name>
<evidence type="ECO:0000313" key="3">
    <source>
        <dbReference type="Proteomes" id="UP000189433"/>
    </source>
</evidence>
<dbReference type="RefSeq" id="WP_077417914.1">
    <property type="nucleotide sequence ID" value="NZ_MLHI01000106.1"/>
</dbReference>
<dbReference type="Proteomes" id="UP000189433">
    <property type="component" value="Unassembled WGS sequence"/>
</dbReference>